<evidence type="ECO:0000256" key="1">
    <source>
        <dbReference type="SAM" id="Phobius"/>
    </source>
</evidence>
<dbReference type="EMBL" id="LAVV01002366">
    <property type="protein sequence ID" value="KNZ62875.1"/>
    <property type="molecule type" value="Genomic_DNA"/>
</dbReference>
<accession>A0A0L6VRR5</accession>
<keyword evidence="1" id="KW-1133">Transmembrane helix</keyword>
<evidence type="ECO:0000313" key="2">
    <source>
        <dbReference type="EMBL" id="KNZ62875.1"/>
    </source>
</evidence>
<reference evidence="2 3" key="1">
    <citation type="submission" date="2015-08" db="EMBL/GenBank/DDBJ databases">
        <title>Next Generation Sequencing and Analysis of the Genome of Puccinia sorghi L Schw, the Causal Agent of Maize Common Rust.</title>
        <authorList>
            <person name="Rochi L."/>
            <person name="Burguener G."/>
            <person name="Darino M."/>
            <person name="Turjanski A."/>
            <person name="Kreff E."/>
            <person name="Dieguez M.J."/>
            <person name="Sacco F."/>
        </authorList>
    </citation>
    <scope>NUCLEOTIDE SEQUENCE [LARGE SCALE GENOMIC DNA]</scope>
    <source>
        <strain evidence="2 3">RO10H11247</strain>
    </source>
</reference>
<feature type="transmembrane region" description="Helical" evidence="1">
    <location>
        <begin position="358"/>
        <end position="379"/>
    </location>
</feature>
<dbReference type="Proteomes" id="UP000037035">
    <property type="component" value="Unassembled WGS sequence"/>
</dbReference>
<proteinExistence type="predicted"/>
<dbReference type="AlphaFoldDB" id="A0A0L6VRR5"/>
<gene>
    <name evidence="2" type="ORF">VP01_1212g2</name>
</gene>
<sequence>MAINHVACNYEGVMIKNLGPSRSLKNFVFKLGVMSACFSGLQHTTHLVLKHPKVPTRPGWTYKIFTTKEGHGPSLQKFDQCEFSGVERKTNSDGEYPSLTPIKNTPFLTPDFSTFLCLSFLFNGWIDQYPHSFSLPLTTRRLGFVTRGVCHVPRGLDHQFLVGPSCWLARLWDNQRTPPQKTKIHSHLSLFLSVYLFIYIFFFILSDPTTASIMDPITTPKGEAMIACCLDRNILLLISNSLLTVVAFFMGFQRQSSGFIVVLYTGYSMAICTHCLPFCGGASFDAQSLCVIYSDCSKTSKYAKRWSLDESLAEACSMPSNYLITPFRGVSLVSSYILLNLFHVISYEEKFRNMSLHVKFFISTLLLNLFLVLLPYFPFKIIVELMNIILSYHHMLIPIFFIYFFQPFNLILYQELLYDRVTIIPHFNLLVTKKHVSHQDINIINSCELRLFTRCCPTIIKIPYSLMVPMELLSTHTGSELNSHSSNCNCIESLSHLILFNIHKRNIQTSLYLE</sequence>
<keyword evidence="1" id="KW-0472">Membrane</keyword>
<comment type="caution">
    <text evidence="2">The sequence shown here is derived from an EMBL/GenBank/DDBJ whole genome shotgun (WGS) entry which is preliminary data.</text>
</comment>
<feature type="transmembrane region" description="Helical" evidence="1">
    <location>
        <begin position="327"/>
        <end position="346"/>
    </location>
</feature>
<protein>
    <submittedName>
        <fullName evidence="2">Uncharacterized protein</fullName>
    </submittedName>
</protein>
<keyword evidence="1" id="KW-0812">Transmembrane</keyword>
<feature type="transmembrane region" description="Helical" evidence="1">
    <location>
        <begin position="259"/>
        <end position="284"/>
    </location>
</feature>
<organism evidence="2 3">
    <name type="scientific">Puccinia sorghi</name>
    <dbReference type="NCBI Taxonomy" id="27349"/>
    <lineage>
        <taxon>Eukaryota</taxon>
        <taxon>Fungi</taxon>
        <taxon>Dikarya</taxon>
        <taxon>Basidiomycota</taxon>
        <taxon>Pucciniomycotina</taxon>
        <taxon>Pucciniomycetes</taxon>
        <taxon>Pucciniales</taxon>
        <taxon>Pucciniaceae</taxon>
        <taxon>Puccinia</taxon>
    </lineage>
</organism>
<feature type="transmembrane region" description="Helical" evidence="1">
    <location>
        <begin position="234"/>
        <end position="252"/>
    </location>
</feature>
<feature type="transmembrane region" description="Helical" evidence="1">
    <location>
        <begin position="188"/>
        <end position="206"/>
    </location>
</feature>
<evidence type="ECO:0000313" key="3">
    <source>
        <dbReference type="Proteomes" id="UP000037035"/>
    </source>
</evidence>
<name>A0A0L6VRR5_9BASI</name>
<keyword evidence="3" id="KW-1185">Reference proteome</keyword>
<feature type="transmembrane region" description="Helical" evidence="1">
    <location>
        <begin position="385"/>
        <end position="405"/>
    </location>
</feature>
<dbReference type="VEuPathDB" id="FungiDB:VP01_1212g2"/>